<organism evidence="10 11">
    <name type="scientific">Chitinophaga filiformis</name>
    <name type="common">Myxococcus filiformis</name>
    <name type="synonym">Flexibacter filiformis</name>
    <dbReference type="NCBI Taxonomy" id="104663"/>
    <lineage>
        <taxon>Bacteria</taxon>
        <taxon>Pseudomonadati</taxon>
        <taxon>Bacteroidota</taxon>
        <taxon>Chitinophagia</taxon>
        <taxon>Chitinophagales</taxon>
        <taxon>Chitinophagaceae</taxon>
        <taxon>Chitinophaga</taxon>
    </lineage>
</organism>
<dbReference type="InterPro" id="IPR012910">
    <property type="entry name" value="Plug_dom"/>
</dbReference>
<proteinExistence type="inferred from homology"/>
<evidence type="ECO:0000256" key="3">
    <source>
        <dbReference type="ARBA" id="ARBA00022452"/>
    </source>
</evidence>
<dbReference type="InterPro" id="IPR039426">
    <property type="entry name" value="TonB-dep_rcpt-like"/>
</dbReference>
<dbReference type="InterPro" id="IPR023997">
    <property type="entry name" value="TonB-dep_OMP_SusC/RagA_CS"/>
</dbReference>
<evidence type="ECO:0000259" key="9">
    <source>
        <dbReference type="Pfam" id="PF07715"/>
    </source>
</evidence>
<comment type="similarity">
    <text evidence="7">Belongs to the TonB-dependent receptor family.</text>
</comment>
<comment type="subcellular location">
    <subcellularLocation>
        <location evidence="1 7">Cell outer membrane</location>
        <topology evidence="1 7">Multi-pass membrane protein</topology>
    </subcellularLocation>
</comment>
<evidence type="ECO:0000256" key="8">
    <source>
        <dbReference type="SAM" id="MobiDB-lite"/>
    </source>
</evidence>
<protein>
    <submittedName>
        <fullName evidence="10">TonB-linked outer membrane protein, SusC/RagA family</fullName>
    </submittedName>
</protein>
<evidence type="ECO:0000256" key="5">
    <source>
        <dbReference type="ARBA" id="ARBA00023136"/>
    </source>
</evidence>
<dbReference type="AlphaFoldDB" id="A0A1G8DJU1"/>
<keyword evidence="5 7" id="KW-0472">Membrane</keyword>
<evidence type="ECO:0000256" key="6">
    <source>
        <dbReference type="ARBA" id="ARBA00023237"/>
    </source>
</evidence>
<dbReference type="InterPro" id="IPR037066">
    <property type="entry name" value="Plug_dom_sf"/>
</dbReference>
<dbReference type="NCBIfam" id="TIGR04057">
    <property type="entry name" value="SusC_RagA_signa"/>
    <property type="match status" value="1"/>
</dbReference>
<evidence type="ECO:0000313" key="11">
    <source>
        <dbReference type="Proteomes" id="UP000199045"/>
    </source>
</evidence>
<dbReference type="OrthoDB" id="1094723at2"/>
<dbReference type="GO" id="GO:0009279">
    <property type="term" value="C:cell outer membrane"/>
    <property type="evidence" value="ECO:0007669"/>
    <property type="project" value="UniProtKB-SubCell"/>
</dbReference>
<evidence type="ECO:0000256" key="2">
    <source>
        <dbReference type="ARBA" id="ARBA00022448"/>
    </source>
</evidence>
<evidence type="ECO:0000256" key="7">
    <source>
        <dbReference type="PROSITE-ProRule" id="PRU01360"/>
    </source>
</evidence>
<reference evidence="10 11" key="1">
    <citation type="submission" date="2016-10" db="EMBL/GenBank/DDBJ databases">
        <authorList>
            <person name="de Groot N.N."/>
        </authorList>
    </citation>
    <scope>NUCLEOTIDE SEQUENCE [LARGE SCALE GENOMIC DNA]</scope>
    <source>
        <strain evidence="10 11">DSM 527</strain>
    </source>
</reference>
<dbReference type="SUPFAM" id="SSF49464">
    <property type="entry name" value="Carboxypeptidase regulatory domain-like"/>
    <property type="match status" value="1"/>
</dbReference>
<dbReference type="EMBL" id="FNBN01000015">
    <property type="protein sequence ID" value="SDH57925.1"/>
    <property type="molecule type" value="Genomic_DNA"/>
</dbReference>
<feature type="region of interest" description="Disordered" evidence="8">
    <location>
        <begin position="899"/>
        <end position="923"/>
    </location>
</feature>
<keyword evidence="6 7" id="KW-0998">Cell outer membrane</keyword>
<dbReference type="STRING" id="104663.SAMN04488121_11513"/>
<dbReference type="InterPro" id="IPR008969">
    <property type="entry name" value="CarboxyPept-like_regulatory"/>
</dbReference>
<dbReference type="InterPro" id="IPR023996">
    <property type="entry name" value="TonB-dep_OMP_SusC/RagA"/>
</dbReference>
<feature type="domain" description="TonB-dependent receptor plug" evidence="9">
    <location>
        <begin position="225"/>
        <end position="344"/>
    </location>
</feature>
<keyword evidence="3 7" id="KW-1134">Transmembrane beta strand</keyword>
<evidence type="ECO:0000256" key="4">
    <source>
        <dbReference type="ARBA" id="ARBA00022692"/>
    </source>
</evidence>
<sequence>MYLTALCKNKERGFVLPTKIWMIMKLSFVLMLACTLHVCAAVNAQTVTLHGKNISLEKAFSDIRKQTGINFFYTAEDLDRAGKVDADINNLQLKDALSLLLRDKALTFSIVDGVVIIKKKEAVKAPETALPPGDITGKVTNEKGEPIPGATVMVLGTKNGTLTNSSGVFTLRTGSQDVTLMVTAIGFKRQAVKVKGDNALQVVLEQEATKLDDVVISTGLFNRRKESFTGAVATFSSEQLKTVSNQNVLKSLAILDPSFQIVENLSAGSNPNQMPDIQMRGQTGFPDLKGDYTTNPNLPLFILDGFQTTLEKVNDLNMNLVQSITLLKDASAKAIYGSKAGNGVVVIETKPPTAGKLRVSYNGSMDITAPDLSSYKLTNSMQKIDAEVLSGKYTSADPAIQAGLLRDYSTNLQAALEGVNTYWLSQPLRNGIGQRHAVTLDGGDDALRYSVSLNYNNVAGVMKGSDRNTVSGIINLIYRKRNFQFRNSLTIDRNRSDNSPYGSFSRVAMLNPYWRMTDDNGNYIKTFNNGAVGNPLYDATLNSKDFTTYTNIIENFYTDWDVARNLRITARVGIQTQKNDLEQFTPANHSSYANVLPGTDAYLDRGEYSIRNGKMSSLNADLLANYSFRLNKHHFFLNGAYSVTQDVTAANGMTMVGFPNDKMNDISFGYRYKPGTKALGTENTSRSIALTSALNYSYDDRLLLDLSYRGNASSQFGADSRWGLFWSAGAGWNLHREKFMQQFRFINVLKLRGSVGTTGTQNFNSYQSLATYNYITDRTYNGDMGLDLAALPNPHLQWQQVQDNNIGADITLFDRLSLRFDYYIRDTKNLLSDMIVAPSAGFDTYKENIGESRNKGYQLGASFRVYSRSETRTAVNVFVNVAQNTNRIRKVSNSLVQLNKEADEDKGEVSTGNSDSRKPATRFEPGQSMTAIWVVPSLGIDPANGKEIFMKKDGSLTYVWSAADYIVGGDSNPKYQGTFGVNVQHSGLSANFAFSFRAGGQQYNSTLVNRVENADFNYNVDIRALEQRWKQPGDRTLFKDIADRTDTRPSSRFVQDLHELLFSSVSLGYDFSRANWLRAANINRVYLALNMNDLARISSVKTERGLDYPFARTISTSLQITF</sequence>
<accession>A0A1G8DJU1</accession>
<dbReference type="PROSITE" id="PS52016">
    <property type="entry name" value="TONB_DEPENDENT_REC_3"/>
    <property type="match status" value="1"/>
</dbReference>
<dbReference type="Pfam" id="PF13715">
    <property type="entry name" value="CarbopepD_reg_2"/>
    <property type="match status" value="1"/>
</dbReference>
<evidence type="ECO:0000256" key="1">
    <source>
        <dbReference type="ARBA" id="ARBA00004571"/>
    </source>
</evidence>
<dbReference type="Pfam" id="PF07715">
    <property type="entry name" value="Plug"/>
    <property type="match status" value="1"/>
</dbReference>
<gene>
    <name evidence="10" type="ORF">SAMN04488121_11513</name>
</gene>
<dbReference type="InterPro" id="IPR036942">
    <property type="entry name" value="Beta-barrel_TonB_sf"/>
</dbReference>
<name>A0A1G8DJU1_CHIFI</name>
<dbReference type="Gene3D" id="2.170.130.10">
    <property type="entry name" value="TonB-dependent receptor, plug domain"/>
    <property type="match status" value="1"/>
</dbReference>
<evidence type="ECO:0000313" key="10">
    <source>
        <dbReference type="EMBL" id="SDH57925.1"/>
    </source>
</evidence>
<dbReference type="Gene3D" id="2.40.170.20">
    <property type="entry name" value="TonB-dependent receptor, beta-barrel domain"/>
    <property type="match status" value="1"/>
</dbReference>
<dbReference type="Gene3D" id="2.60.40.1120">
    <property type="entry name" value="Carboxypeptidase-like, regulatory domain"/>
    <property type="match status" value="1"/>
</dbReference>
<dbReference type="NCBIfam" id="TIGR04056">
    <property type="entry name" value="OMP_RagA_SusC"/>
    <property type="match status" value="1"/>
</dbReference>
<keyword evidence="2 7" id="KW-0813">Transport</keyword>
<dbReference type="SUPFAM" id="SSF56935">
    <property type="entry name" value="Porins"/>
    <property type="match status" value="1"/>
</dbReference>
<dbReference type="Gene3D" id="3.55.50.30">
    <property type="match status" value="1"/>
</dbReference>
<keyword evidence="4 7" id="KW-0812">Transmembrane</keyword>
<dbReference type="Proteomes" id="UP000199045">
    <property type="component" value="Unassembled WGS sequence"/>
</dbReference>